<feature type="compositionally biased region" description="Low complexity" evidence="23">
    <location>
        <begin position="906"/>
        <end position="917"/>
    </location>
</feature>
<dbReference type="SMART" id="SM00132">
    <property type="entry name" value="LIM"/>
    <property type="match status" value="1"/>
</dbReference>
<comment type="cofactor">
    <cofactor evidence="1">
        <name>FAD</name>
        <dbReference type="ChEBI" id="CHEBI:57692"/>
    </cofactor>
</comment>
<dbReference type="SUPFAM" id="SSF51905">
    <property type="entry name" value="FAD/NAD(P)-binding domain"/>
    <property type="match status" value="1"/>
</dbReference>
<evidence type="ECO:0000256" key="21">
    <source>
        <dbReference type="PROSITE-ProRule" id="PRU00125"/>
    </source>
</evidence>
<dbReference type="GO" id="GO:0005634">
    <property type="term" value="C:nucleus"/>
    <property type="evidence" value="ECO:0007669"/>
    <property type="project" value="UniProtKB-SubCell"/>
</dbReference>
<dbReference type="Proteomes" id="UP000694700">
    <property type="component" value="Unplaced"/>
</dbReference>
<evidence type="ECO:0000256" key="23">
    <source>
        <dbReference type="SAM" id="MobiDB-lite"/>
    </source>
</evidence>
<dbReference type="Pfam" id="PF00307">
    <property type="entry name" value="CH"/>
    <property type="match status" value="1"/>
</dbReference>
<evidence type="ECO:0000256" key="9">
    <source>
        <dbReference type="ARBA" id="ARBA00022723"/>
    </source>
</evidence>
<feature type="domain" description="Calponin-homology (CH)" evidence="24">
    <location>
        <begin position="509"/>
        <end position="615"/>
    </location>
</feature>
<evidence type="ECO:0000256" key="8">
    <source>
        <dbReference type="ARBA" id="ARBA00022630"/>
    </source>
</evidence>
<keyword evidence="12" id="KW-0521">NADP</keyword>
<evidence type="ECO:0000256" key="20">
    <source>
        <dbReference type="ARBA" id="ARBA00049522"/>
    </source>
</evidence>
<dbReference type="AlphaFoldDB" id="A0A8C2BM85"/>
<evidence type="ECO:0000259" key="25">
    <source>
        <dbReference type="PROSITE" id="PS50023"/>
    </source>
</evidence>
<dbReference type="GO" id="GO:0120501">
    <property type="term" value="F:F-actin monooxygenase activity"/>
    <property type="evidence" value="ECO:0007669"/>
    <property type="project" value="UniProtKB-EC"/>
</dbReference>
<organism evidence="27 28">
    <name type="scientific">Cyprinus carpio</name>
    <name type="common">Common carp</name>
    <dbReference type="NCBI Taxonomy" id="7962"/>
    <lineage>
        <taxon>Eukaryota</taxon>
        <taxon>Metazoa</taxon>
        <taxon>Chordata</taxon>
        <taxon>Craniata</taxon>
        <taxon>Vertebrata</taxon>
        <taxon>Euteleostomi</taxon>
        <taxon>Actinopterygii</taxon>
        <taxon>Neopterygii</taxon>
        <taxon>Teleostei</taxon>
        <taxon>Ostariophysi</taxon>
        <taxon>Cypriniformes</taxon>
        <taxon>Cyprinidae</taxon>
        <taxon>Cyprininae</taxon>
        <taxon>Cyprinus</taxon>
    </lineage>
</organism>
<dbReference type="PROSITE" id="PS51848">
    <property type="entry name" value="BMERB"/>
    <property type="match status" value="1"/>
</dbReference>
<evidence type="ECO:0000256" key="2">
    <source>
        <dbReference type="ARBA" id="ARBA00004123"/>
    </source>
</evidence>
<evidence type="ECO:0000256" key="1">
    <source>
        <dbReference type="ARBA" id="ARBA00001974"/>
    </source>
</evidence>
<evidence type="ECO:0000256" key="6">
    <source>
        <dbReference type="ARBA" id="ARBA00022483"/>
    </source>
</evidence>
<keyword evidence="6" id="KW-0268">Exocytosis</keyword>
<accession>A0A8C2BM85</accession>
<evidence type="ECO:0000256" key="15">
    <source>
        <dbReference type="ARBA" id="ARBA00023038"/>
    </source>
</evidence>
<keyword evidence="14" id="KW-0503">Monooxygenase</keyword>
<evidence type="ECO:0000256" key="12">
    <source>
        <dbReference type="ARBA" id="ARBA00022857"/>
    </source>
</evidence>
<comment type="catalytic activity">
    <reaction evidence="20">
        <text>L-methionyl-[F-actin] + NADPH + O2 + H(+) = L-methionyl-(R)-S-oxide-[F-actin] + NADP(+) + H2O</text>
        <dbReference type="Rhea" id="RHEA:51308"/>
        <dbReference type="Rhea" id="RHEA-COMP:12953"/>
        <dbReference type="Rhea" id="RHEA-COMP:12956"/>
        <dbReference type="ChEBI" id="CHEBI:15377"/>
        <dbReference type="ChEBI" id="CHEBI:15378"/>
        <dbReference type="ChEBI" id="CHEBI:15379"/>
        <dbReference type="ChEBI" id="CHEBI:16044"/>
        <dbReference type="ChEBI" id="CHEBI:45764"/>
        <dbReference type="ChEBI" id="CHEBI:57783"/>
        <dbReference type="ChEBI" id="CHEBI:58349"/>
        <dbReference type="EC" id="1.14.13.225"/>
    </reaction>
</comment>
<dbReference type="GO" id="GO:0003779">
    <property type="term" value="F:actin binding"/>
    <property type="evidence" value="ECO:0007669"/>
    <property type="project" value="UniProtKB-KW"/>
</dbReference>
<dbReference type="GO" id="GO:0005856">
    <property type="term" value="C:cytoskeleton"/>
    <property type="evidence" value="ECO:0007669"/>
    <property type="project" value="UniProtKB-SubCell"/>
</dbReference>
<dbReference type="Pfam" id="PF25413">
    <property type="entry name" value="Rossman_Mical"/>
    <property type="match status" value="1"/>
</dbReference>
<keyword evidence="8" id="KW-0285">Flavoprotein</keyword>
<dbReference type="FunFam" id="3.50.50.60:FF:000004">
    <property type="entry name" value="protein-methionine sulfoxide oxidase MICAL2 isoform X1"/>
    <property type="match status" value="1"/>
</dbReference>
<dbReference type="SUPFAM" id="SSF47576">
    <property type="entry name" value="Calponin-homology domain, CH-domain"/>
    <property type="match status" value="1"/>
</dbReference>
<evidence type="ECO:0000256" key="14">
    <source>
        <dbReference type="ARBA" id="ARBA00023033"/>
    </source>
</evidence>
<dbReference type="PROSITE" id="PS00478">
    <property type="entry name" value="LIM_DOMAIN_1"/>
    <property type="match status" value="1"/>
</dbReference>
<dbReference type="Pfam" id="PF01494">
    <property type="entry name" value="FAD_binding_3"/>
    <property type="match status" value="1"/>
</dbReference>
<evidence type="ECO:0000256" key="10">
    <source>
        <dbReference type="ARBA" id="ARBA00022827"/>
    </source>
</evidence>
<dbReference type="FunFam" id="1.10.418.10:FF:000026">
    <property type="entry name" value="protein-methionine sulfoxide oxidase MICAL3 isoform X1"/>
    <property type="match status" value="1"/>
</dbReference>
<evidence type="ECO:0000256" key="18">
    <source>
        <dbReference type="ARBA" id="ARBA00023212"/>
    </source>
</evidence>
<dbReference type="SMART" id="SM01203">
    <property type="entry name" value="DUF3585"/>
    <property type="match status" value="1"/>
</dbReference>
<protein>
    <recommendedName>
        <fullName evidence="5">F-actin monooxygenase</fullName>
        <ecNumber evidence="5">1.14.13.225</ecNumber>
    </recommendedName>
</protein>
<evidence type="ECO:0000256" key="7">
    <source>
        <dbReference type="ARBA" id="ARBA00022490"/>
    </source>
</evidence>
<dbReference type="PANTHER" id="PTHR23167:SF51">
    <property type="entry name" value="[F-ACTIN]-MONOOXYGENASE MICAL3"/>
    <property type="match status" value="1"/>
</dbReference>
<dbReference type="GO" id="GO:0071949">
    <property type="term" value="F:FAD binding"/>
    <property type="evidence" value="ECO:0007669"/>
    <property type="project" value="InterPro"/>
</dbReference>
<dbReference type="GO" id="GO:0046872">
    <property type="term" value="F:metal ion binding"/>
    <property type="evidence" value="ECO:0007669"/>
    <property type="project" value="UniProtKB-KW"/>
</dbReference>
<sequence length="1118" mass="127052">MAESHVLFDRFVQATTCKGTLKAFQELCDFLELKPNEYCVFYHKLKSKLNYWKAKALWAKLDKRASHKEYKKGRACANTKCLIIGAGPCGLRTAIELGFLGAKVVLLEKRDAFSRNNVLHLWPFTIHDLRGLGAKKFYGKFCAGAIDHISIRQLQLMLLKVALLLGIEIHVNVEFKGLIEPPEDQENERIGWRAEVHPRTHPVNELEFDVIIGADGRRNTLSGFKRKEFRGKLAIAITANFINRNTTAEAKVEEISGVAFIFNQKFFQDLREATGIDLENIVYYKDDTHYFVMTAKKQSLLEKGVILHDYADTEMLLSRANVDQKALLSYAIEAADFSTNHQLPKLDFAINHYGQPDVAMFDFTCMYASENAALVRQRNAHKLLVALVGDSLLEPFWPMGTGIARGFLAGLDAAWMVRSWAHGSSPLEVLAERESIYRLLPQTTPENVSKNFSQYSVDPTTRYPNISLHQVRPSQVRHLLDTGEIRDLRVDMENVVNSSTPRLTRNESIVRSSKLLNWCQRQTEGYRGVSVSDLTTCWKSGLALCALIHCYRPDLIDFDSLDEKDVEKNNQLAFDVAEKEFGISPIMTGKEMSVVVEPDKLSMVMYLSQFYEMFKDTVPPGELKRVNRDDRPSIATALAERKIDSAAAVNNNNKVKVMATQLLAKFEENAPTQSTGLKRQGSLRKEFPQNIGGSDVCFFCRKRVYVMERLSAEGKFFHRSCFKCDYCGTTLRLSSYAFDVEDAKEIAEERMRAREKSVKSQALKDAMSKQLTKMKESDAAKGAVAKVAWNVPETTGKNKKQSNTPKDSAVKALESKKQTDTLPDRVFTTPTSKNVDSSVTSSESSTGGKSKKRSSLFSPRKNKKEKKAKNERLSGTEETPPKHKSLWKAVFSGYKKDKKKKDDKSCSSTPSSSTTADSGKKKESPLDRSSGQKRTRRRNSTPSRPSKRSSRDSTEPRKECEMQKLTRSCFLIPQIIQRQLEQVEEKQRQLEERGVAVEKALRGEAGMGKKDDPKLMQEWFKLVQEKNALVRYESELMIFARELELEDRQSRLQQELRERMATEEELAEEKQILNEMLEVVEQRDSLVALLEEQRLREKEEDKDLEAVMLSKGFSLDWA</sequence>
<keyword evidence="17" id="KW-0009">Actin-binding</keyword>
<dbReference type="PANTHER" id="PTHR23167">
    <property type="entry name" value="CALPONIN HOMOLOGY DOMAIN-CONTAINING PROTEIN DDB_G0272472-RELATED"/>
    <property type="match status" value="1"/>
</dbReference>
<feature type="compositionally biased region" description="Basic and acidic residues" evidence="23">
    <location>
        <begin position="813"/>
        <end position="823"/>
    </location>
</feature>
<dbReference type="InterPro" id="IPR001781">
    <property type="entry name" value="Znf_LIM"/>
</dbReference>
<evidence type="ECO:0000313" key="28">
    <source>
        <dbReference type="Proteomes" id="UP000694700"/>
    </source>
</evidence>
<reference evidence="27" key="1">
    <citation type="submission" date="2025-08" db="UniProtKB">
        <authorList>
            <consortium name="Ensembl"/>
        </authorList>
    </citation>
    <scope>IDENTIFICATION</scope>
</reference>
<dbReference type="InterPro" id="IPR057494">
    <property type="entry name" value="Rossman_Mical"/>
</dbReference>
<dbReference type="SUPFAM" id="SSF57716">
    <property type="entry name" value="Glucocorticoid receptor-like (DNA-binding domain)"/>
    <property type="match status" value="1"/>
</dbReference>
<dbReference type="PRINTS" id="PR00420">
    <property type="entry name" value="RNGMNOXGNASE"/>
</dbReference>
<keyword evidence="19" id="KW-0539">Nucleus</keyword>
<feature type="domain" description="LIM zinc-binding" evidence="25">
    <location>
        <begin position="695"/>
        <end position="757"/>
    </location>
</feature>
<dbReference type="Gene3D" id="2.10.110.10">
    <property type="entry name" value="Cysteine Rich Protein"/>
    <property type="match status" value="1"/>
</dbReference>
<dbReference type="Pfam" id="PF12130">
    <property type="entry name" value="bMERB_dom"/>
    <property type="match status" value="1"/>
</dbReference>
<evidence type="ECO:0000256" key="5">
    <source>
        <dbReference type="ARBA" id="ARBA00012709"/>
    </source>
</evidence>
<dbReference type="PROSITE" id="PS50021">
    <property type="entry name" value="CH"/>
    <property type="match status" value="1"/>
</dbReference>
<keyword evidence="10" id="KW-0274">FAD</keyword>
<keyword evidence="11 21" id="KW-0862">Zinc</keyword>
<feature type="domain" description="BMERB" evidence="26">
    <location>
        <begin position="958"/>
        <end position="1106"/>
    </location>
</feature>
<evidence type="ECO:0000256" key="16">
    <source>
        <dbReference type="ARBA" id="ARBA00023054"/>
    </source>
</evidence>
<dbReference type="InterPro" id="IPR036872">
    <property type="entry name" value="CH_dom_sf"/>
</dbReference>
<evidence type="ECO:0000313" key="27">
    <source>
        <dbReference type="Ensembl" id="ENSCCRP00015121007.1"/>
    </source>
</evidence>
<feature type="region of interest" description="Disordered" evidence="23">
    <location>
        <begin position="792"/>
        <end position="962"/>
    </location>
</feature>
<comment type="subcellular location">
    <subcellularLocation>
        <location evidence="3">Cytoplasm</location>
        <location evidence="3">Cytoskeleton</location>
    </subcellularLocation>
    <subcellularLocation>
        <location evidence="2">Nucleus</location>
    </subcellularLocation>
</comment>
<keyword evidence="16 22" id="KW-0175">Coiled coil</keyword>
<dbReference type="InterPro" id="IPR050540">
    <property type="entry name" value="F-actin_Monoox_Mical"/>
</dbReference>
<feature type="compositionally biased region" description="Basic and acidic residues" evidence="23">
    <location>
        <begin position="949"/>
        <end position="962"/>
    </location>
</feature>
<dbReference type="Gene3D" id="3.50.50.60">
    <property type="entry name" value="FAD/NAD(P)-binding domain"/>
    <property type="match status" value="1"/>
</dbReference>
<dbReference type="CDD" id="cd09439">
    <property type="entry name" value="LIM_Mical"/>
    <property type="match status" value="1"/>
</dbReference>
<evidence type="ECO:0000256" key="11">
    <source>
        <dbReference type="ARBA" id="ARBA00022833"/>
    </source>
</evidence>
<evidence type="ECO:0000256" key="19">
    <source>
        <dbReference type="ARBA" id="ARBA00023242"/>
    </source>
</evidence>
<proteinExistence type="inferred from homology"/>
<evidence type="ECO:0000259" key="26">
    <source>
        <dbReference type="PROSITE" id="PS51848"/>
    </source>
</evidence>
<dbReference type="Pfam" id="PF00412">
    <property type="entry name" value="LIM"/>
    <property type="match status" value="1"/>
</dbReference>
<feature type="compositionally biased region" description="Basic residues" evidence="23">
    <location>
        <begin position="849"/>
        <end position="867"/>
    </location>
</feature>
<comment type="similarity">
    <text evidence="4">Belongs to the Mical family.</text>
</comment>
<keyword evidence="7" id="KW-0963">Cytoplasm</keyword>
<dbReference type="PROSITE" id="PS50023">
    <property type="entry name" value="LIM_DOMAIN_2"/>
    <property type="match status" value="1"/>
</dbReference>
<feature type="compositionally biased region" description="Low complexity" evidence="23">
    <location>
        <begin position="832"/>
        <end position="848"/>
    </location>
</feature>
<dbReference type="InterPro" id="IPR002938">
    <property type="entry name" value="FAD-bd"/>
</dbReference>
<dbReference type="SMART" id="SM00033">
    <property type="entry name" value="CH"/>
    <property type="match status" value="1"/>
</dbReference>
<evidence type="ECO:0000259" key="24">
    <source>
        <dbReference type="PROSITE" id="PS50021"/>
    </source>
</evidence>
<evidence type="ECO:0000256" key="3">
    <source>
        <dbReference type="ARBA" id="ARBA00004245"/>
    </source>
</evidence>
<keyword evidence="9 21" id="KW-0479">Metal-binding</keyword>
<evidence type="ECO:0000256" key="4">
    <source>
        <dbReference type="ARBA" id="ARBA00008223"/>
    </source>
</evidence>
<evidence type="ECO:0000256" key="17">
    <source>
        <dbReference type="ARBA" id="ARBA00023203"/>
    </source>
</evidence>
<dbReference type="GO" id="GO:0006887">
    <property type="term" value="P:exocytosis"/>
    <property type="evidence" value="ECO:0007669"/>
    <property type="project" value="UniProtKB-KW"/>
</dbReference>
<evidence type="ECO:0000256" key="13">
    <source>
        <dbReference type="ARBA" id="ARBA00023002"/>
    </source>
</evidence>
<keyword evidence="13" id="KW-0560">Oxidoreductase</keyword>
<dbReference type="InterPro" id="IPR022735">
    <property type="entry name" value="bMERB_dom"/>
</dbReference>
<name>A0A8C2BM85_CYPCA</name>
<evidence type="ECO:0000256" key="22">
    <source>
        <dbReference type="SAM" id="Coils"/>
    </source>
</evidence>
<dbReference type="InterPro" id="IPR001715">
    <property type="entry name" value="CH_dom"/>
</dbReference>
<feature type="compositionally biased region" description="Basic and acidic residues" evidence="23">
    <location>
        <begin position="868"/>
        <end position="881"/>
    </location>
</feature>
<dbReference type="InterPro" id="IPR036188">
    <property type="entry name" value="FAD/NAD-bd_sf"/>
</dbReference>
<dbReference type="EC" id="1.14.13.225" evidence="5"/>
<dbReference type="Ensembl" id="ENSCCRT00015124836.1">
    <property type="protein sequence ID" value="ENSCCRP00015121007.1"/>
    <property type="gene ID" value="ENSCCRG00015047498.1"/>
</dbReference>
<keyword evidence="18" id="KW-0206">Cytoskeleton</keyword>
<keyword evidence="15 21" id="KW-0440">LIM domain</keyword>
<dbReference type="Gene3D" id="1.10.418.10">
    <property type="entry name" value="Calponin-like domain"/>
    <property type="match status" value="1"/>
</dbReference>
<feature type="coiled-coil region" evidence="22">
    <location>
        <begin position="1045"/>
        <end position="1083"/>
    </location>
</feature>